<feature type="compositionally biased region" description="Polar residues" evidence="1">
    <location>
        <begin position="100"/>
        <end position="115"/>
    </location>
</feature>
<gene>
    <name evidence="2" type="ORF">g.22072</name>
</gene>
<evidence type="ECO:0000313" key="2">
    <source>
        <dbReference type="EMBL" id="JAQ03799.1"/>
    </source>
</evidence>
<sequence length="127" mass="14601">MKPRIRDNKYITRSLIERDDRDDIEDAEFAKKMASSRRNRVHRTAEQKALRKQQREYLKKHGLDADLSPSSSDDERLESLLENEVGLPSCKPTVDAIQENQLNNQSPAPPTTQKQIVKPKQKFVSAS</sequence>
<feature type="region of interest" description="Disordered" evidence="1">
    <location>
        <begin position="100"/>
        <end position="127"/>
    </location>
</feature>
<organism evidence="2">
    <name type="scientific">Lygus hesperus</name>
    <name type="common">Western plant bug</name>
    <dbReference type="NCBI Taxonomy" id="30085"/>
    <lineage>
        <taxon>Eukaryota</taxon>
        <taxon>Metazoa</taxon>
        <taxon>Ecdysozoa</taxon>
        <taxon>Arthropoda</taxon>
        <taxon>Hexapoda</taxon>
        <taxon>Insecta</taxon>
        <taxon>Pterygota</taxon>
        <taxon>Neoptera</taxon>
        <taxon>Paraneoptera</taxon>
        <taxon>Hemiptera</taxon>
        <taxon>Heteroptera</taxon>
        <taxon>Panheteroptera</taxon>
        <taxon>Cimicomorpha</taxon>
        <taxon>Miridae</taxon>
        <taxon>Mirini</taxon>
        <taxon>Lygus</taxon>
    </lineage>
</organism>
<feature type="compositionally biased region" description="Basic and acidic residues" evidence="1">
    <location>
        <begin position="43"/>
        <end position="52"/>
    </location>
</feature>
<dbReference type="AlphaFoldDB" id="A0A146L7S3"/>
<protein>
    <submittedName>
        <fullName evidence="2">Uncharacterized protein</fullName>
    </submittedName>
</protein>
<dbReference type="EMBL" id="GDHC01014830">
    <property type="protein sequence ID" value="JAQ03799.1"/>
    <property type="molecule type" value="Transcribed_RNA"/>
</dbReference>
<accession>A0A146L7S3</accession>
<name>A0A146L7S3_LYGHE</name>
<feature type="region of interest" description="Disordered" evidence="1">
    <location>
        <begin position="33"/>
        <end position="52"/>
    </location>
</feature>
<proteinExistence type="predicted"/>
<reference evidence="2" key="1">
    <citation type="journal article" date="2016" name="Gigascience">
        <title>De novo construction of an expanded transcriptome assembly for the western tarnished plant bug, Lygus hesperus.</title>
        <authorList>
            <person name="Tassone E.E."/>
            <person name="Geib S.M."/>
            <person name="Hall B."/>
            <person name="Fabrick J.A."/>
            <person name="Brent C.S."/>
            <person name="Hull J.J."/>
        </authorList>
    </citation>
    <scope>NUCLEOTIDE SEQUENCE</scope>
</reference>
<evidence type="ECO:0000256" key="1">
    <source>
        <dbReference type="SAM" id="MobiDB-lite"/>
    </source>
</evidence>